<dbReference type="AlphaFoldDB" id="A0A6G0JW05"/>
<evidence type="ECO:0000313" key="8">
    <source>
        <dbReference type="Proteomes" id="UP000476176"/>
    </source>
</evidence>
<dbReference type="EMBL" id="QXFX01003393">
    <property type="protein sequence ID" value="KAE9069303.1"/>
    <property type="molecule type" value="Genomic_DNA"/>
</dbReference>
<comment type="subcellular location">
    <subcellularLocation>
        <location evidence="1 5">Secreted</location>
    </subcellularLocation>
</comment>
<evidence type="ECO:0000256" key="4">
    <source>
        <dbReference type="ARBA" id="ARBA00022729"/>
    </source>
</evidence>
<gene>
    <name evidence="7" type="ORF">PF004_g26077</name>
    <name evidence="6" type="ORF">PF010_g26715</name>
</gene>
<keyword evidence="4 5" id="KW-0732">Signal</keyword>
<proteinExistence type="inferred from homology"/>
<evidence type="ECO:0000313" key="9">
    <source>
        <dbReference type="Proteomes" id="UP000488956"/>
    </source>
</evidence>
<protein>
    <recommendedName>
        <fullName evidence="5">RxLR effector protein</fullName>
    </recommendedName>
</protein>
<dbReference type="EMBL" id="QXGC01003346">
    <property type="protein sequence ID" value="KAE9176471.1"/>
    <property type="molecule type" value="Genomic_DNA"/>
</dbReference>
<evidence type="ECO:0000313" key="7">
    <source>
        <dbReference type="EMBL" id="KAE9176471.1"/>
    </source>
</evidence>
<feature type="chain" id="PRO_5044948155" description="RxLR effector protein" evidence="5">
    <location>
        <begin position="20"/>
        <end position="125"/>
    </location>
</feature>
<dbReference type="Proteomes" id="UP000476176">
    <property type="component" value="Unassembled WGS sequence"/>
</dbReference>
<evidence type="ECO:0000256" key="5">
    <source>
        <dbReference type="RuleBase" id="RU367124"/>
    </source>
</evidence>
<dbReference type="Pfam" id="PF16810">
    <property type="entry name" value="RXLR"/>
    <property type="match status" value="1"/>
</dbReference>
<feature type="signal peptide" evidence="5">
    <location>
        <begin position="1"/>
        <end position="19"/>
    </location>
</feature>
<evidence type="ECO:0000256" key="2">
    <source>
        <dbReference type="ARBA" id="ARBA00010400"/>
    </source>
</evidence>
<evidence type="ECO:0000256" key="1">
    <source>
        <dbReference type="ARBA" id="ARBA00004613"/>
    </source>
</evidence>
<comment type="caution">
    <text evidence="6">The sequence shown here is derived from an EMBL/GenBank/DDBJ whole genome shotgun (WGS) entry which is preliminary data.</text>
</comment>
<comment type="function">
    <text evidence="5">Effector that suppresses plant defense responses during pathogen infection.</text>
</comment>
<organism evidence="6 9">
    <name type="scientific">Phytophthora fragariae</name>
    <dbReference type="NCBI Taxonomy" id="53985"/>
    <lineage>
        <taxon>Eukaryota</taxon>
        <taxon>Sar</taxon>
        <taxon>Stramenopiles</taxon>
        <taxon>Oomycota</taxon>
        <taxon>Peronosporomycetes</taxon>
        <taxon>Peronosporales</taxon>
        <taxon>Peronosporaceae</taxon>
        <taxon>Phytophthora</taxon>
    </lineage>
</organism>
<evidence type="ECO:0000256" key="3">
    <source>
        <dbReference type="ARBA" id="ARBA00022525"/>
    </source>
</evidence>
<dbReference type="Proteomes" id="UP000488956">
    <property type="component" value="Unassembled WGS sequence"/>
</dbReference>
<evidence type="ECO:0000313" key="6">
    <source>
        <dbReference type="EMBL" id="KAE9069303.1"/>
    </source>
</evidence>
<name>A0A6G0JW05_9STRA</name>
<comment type="similarity">
    <text evidence="2 5">Belongs to the RxLR effector family.</text>
</comment>
<accession>A0A6G0JW05</accession>
<reference evidence="8 9" key="1">
    <citation type="submission" date="2018-09" db="EMBL/GenBank/DDBJ databases">
        <title>Genomic investigation of the strawberry pathogen Phytophthora fragariae indicates pathogenicity is determined by transcriptional variation in three key races.</title>
        <authorList>
            <person name="Adams T.M."/>
            <person name="Armitage A.D."/>
            <person name="Sobczyk M.K."/>
            <person name="Bates H.J."/>
            <person name="Dunwell J.M."/>
            <person name="Nellist C.F."/>
            <person name="Harrison R.J."/>
        </authorList>
    </citation>
    <scope>NUCLEOTIDE SEQUENCE [LARGE SCALE GENOMIC DNA]</scope>
    <source>
        <strain evidence="7 8">BC-23</strain>
        <strain evidence="6 9">ONT-3</strain>
    </source>
</reference>
<keyword evidence="3 5" id="KW-0964">Secreted</keyword>
<comment type="domain">
    <text evidence="5">The RxLR-dEER motif acts to carry the protein into the host cell cytoplasm through binding to cell surface phosphatidylinositol-3-phosphate.</text>
</comment>
<sequence>MRVHYFAVAAAILIASSAATSTSTESKLIARGLTEEKSLSTQRLLRTHKTSAAVEMGEEEERVLGFNVGIIDDIINGVQTKVLEVDDSTQVKFLLDGLKKENIRPEEAFKTLNVDKVTDDLLASK</sequence>
<dbReference type="InterPro" id="IPR031825">
    <property type="entry name" value="RXLR"/>
</dbReference>